<dbReference type="EMBL" id="CACRTO010000014">
    <property type="protein sequence ID" value="VYU11330.1"/>
    <property type="molecule type" value="Genomic_DNA"/>
</dbReference>
<dbReference type="AlphaFoldDB" id="A0A6N3C398"/>
<keyword evidence="1" id="KW-1133">Transmembrane helix</keyword>
<reference evidence="2" key="1">
    <citation type="submission" date="2019-11" db="EMBL/GenBank/DDBJ databases">
        <authorList>
            <person name="Feng L."/>
        </authorList>
    </citation>
    <scope>NUCLEOTIDE SEQUENCE</scope>
    <source>
        <strain evidence="2">CTertiumLFYP3</strain>
    </source>
</reference>
<evidence type="ECO:0000313" key="2">
    <source>
        <dbReference type="EMBL" id="VYU11330.1"/>
    </source>
</evidence>
<accession>A0A6N3C398</accession>
<protein>
    <submittedName>
        <fullName evidence="2">Uncharacterized protein</fullName>
    </submittedName>
</protein>
<keyword evidence="1" id="KW-0472">Membrane</keyword>
<keyword evidence="1" id="KW-0812">Transmembrane</keyword>
<sequence length="112" mass="12856">MILKLCILIWGIIEIFIGGSVAISKKLLYLKGVVESLTYINNKFDLSKVKDIKKFSVWVGETVLIEGGLYIFLSSASIYFELNNFIVLFFIVIIEFFFFNVIIKGVLNFIEE</sequence>
<organism evidence="2">
    <name type="scientific">Clostridium tertium</name>
    <dbReference type="NCBI Taxonomy" id="1559"/>
    <lineage>
        <taxon>Bacteria</taxon>
        <taxon>Bacillati</taxon>
        <taxon>Bacillota</taxon>
        <taxon>Clostridia</taxon>
        <taxon>Eubacteriales</taxon>
        <taxon>Clostridiaceae</taxon>
        <taxon>Clostridium</taxon>
    </lineage>
</organism>
<dbReference type="RefSeq" id="WP_156626012.1">
    <property type="nucleotide sequence ID" value="NZ_CACRTO010000014.1"/>
</dbReference>
<gene>
    <name evidence="2" type="ORF">CTLFYP3_01506</name>
</gene>
<evidence type="ECO:0000256" key="1">
    <source>
        <dbReference type="SAM" id="Phobius"/>
    </source>
</evidence>
<name>A0A6N3C398_9CLOT</name>
<feature type="transmembrane region" description="Helical" evidence="1">
    <location>
        <begin position="85"/>
        <end position="107"/>
    </location>
</feature>
<feature type="transmembrane region" description="Helical" evidence="1">
    <location>
        <begin position="7"/>
        <end position="24"/>
    </location>
</feature>
<proteinExistence type="predicted"/>
<feature type="transmembrane region" description="Helical" evidence="1">
    <location>
        <begin position="55"/>
        <end position="73"/>
    </location>
</feature>